<proteinExistence type="predicted"/>
<protein>
    <submittedName>
        <fullName evidence="2">Uncharacterized protein</fullName>
    </submittedName>
</protein>
<keyword evidence="1" id="KW-1133">Transmembrane helix</keyword>
<dbReference type="InParanoid" id="A0A0H2R4H7"/>
<evidence type="ECO:0000313" key="3">
    <source>
        <dbReference type="Proteomes" id="UP000053477"/>
    </source>
</evidence>
<sequence>MRKKARCSGTSLALFLSTTSIDLLLTTSVLFVTSRAHSNLPYLLLVHHQSVPNVQH</sequence>
<accession>A0A0H2R4H7</accession>
<dbReference type="AlphaFoldDB" id="A0A0H2R4H7"/>
<gene>
    <name evidence="2" type="ORF">SCHPADRAFT_681901</name>
</gene>
<evidence type="ECO:0000256" key="1">
    <source>
        <dbReference type="SAM" id="Phobius"/>
    </source>
</evidence>
<keyword evidence="1" id="KW-0812">Transmembrane</keyword>
<reference evidence="2 3" key="1">
    <citation type="submission" date="2015-04" db="EMBL/GenBank/DDBJ databases">
        <title>Complete genome sequence of Schizopora paradoxa KUC8140, a cosmopolitan wood degrader in East Asia.</title>
        <authorList>
            <consortium name="DOE Joint Genome Institute"/>
            <person name="Min B."/>
            <person name="Park H."/>
            <person name="Jang Y."/>
            <person name="Kim J.-J."/>
            <person name="Kim K.H."/>
            <person name="Pangilinan J."/>
            <person name="Lipzen A."/>
            <person name="Riley R."/>
            <person name="Grigoriev I.V."/>
            <person name="Spatafora J.W."/>
            <person name="Choi I.-G."/>
        </authorList>
    </citation>
    <scope>NUCLEOTIDE SEQUENCE [LARGE SCALE GENOMIC DNA]</scope>
    <source>
        <strain evidence="2 3">KUC8140</strain>
    </source>
</reference>
<evidence type="ECO:0000313" key="2">
    <source>
        <dbReference type="EMBL" id="KLO06685.1"/>
    </source>
</evidence>
<dbReference type="Proteomes" id="UP000053477">
    <property type="component" value="Unassembled WGS sequence"/>
</dbReference>
<organism evidence="2 3">
    <name type="scientific">Schizopora paradoxa</name>
    <dbReference type="NCBI Taxonomy" id="27342"/>
    <lineage>
        <taxon>Eukaryota</taxon>
        <taxon>Fungi</taxon>
        <taxon>Dikarya</taxon>
        <taxon>Basidiomycota</taxon>
        <taxon>Agaricomycotina</taxon>
        <taxon>Agaricomycetes</taxon>
        <taxon>Hymenochaetales</taxon>
        <taxon>Schizoporaceae</taxon>
        <taxon>Schizopora</taxon>
    </lineage>
</organism>
<keyword evidence="3" id="KW-1185">Reference proteome</keyword>
<keyword evidence="1" id="KW-0472">Membrane</keyword>
<dbReference type="EMBL" id="KQ086188">
    <property type="protein sequence ID" value="KLO06685.1"/>
    <property type="molecule type" value="Genomic_DNA"/>
</dbReference>
<feature type="transmembrane region" description="Helical" evidence="1">
    <location>
        <begin position="12"/>
        <end position="33"/>
    </location>
</feature>
<name>A0A0H2R4H7_9AGAM</name>